<gene>
    <name evidence="2" type="ORF">EDS130_LOCUS8701</name>
    <name evidence="3" type="ORF">XAT740_LOCUS9666</name>
</gene>
<organism evidence="3 4">
    <name type="scientific">Adineta ricciae</name>
    <name type="common">Rotifer</name>
    <dbReference type="NCBI Taxonomy" id="249248"/>
    <lineage>
        <taxon>Eukaryota</taxon>
        <taxon>Metazoa</taxon>
        <taxon>Spiralia</taxon>
        <taxon>Gnathifera</taxon>
        <taxon>Rotifera</taxon>
        <taxon>Eurotatoria</taxon>
        <taxon>Bdelloidea</taxon>
        <taxon>Adinetida</taxon>
        <taxon>Adinetidae</taxon>
        <taxon>Adineta</taxon>
    </lineage>
</organism>
<evidence type="ECO:0000313" key="3">
    <source>
        <dbReference type="EMBL" id="CAF0932637.1"/>
    </source>
</evidence>
<name>A0A814BUN8_ADIRI</name>
<dbReference type="EMBL" id="CAJNOJ010000028">
    <property type="protein sequence ID" value="CAF0879221.1"/>
    <property type="molecule type" value="Genomic_DNA"/>
</dbReference>
<dbReference type="Proteomes" id="UP000663852">
    <property type="component" value="Unassembled WGS sequence"/>
</dbReference>
<keyword evidence="4" id="KW-1185">Reference proteome</keyword>
<comment type="caution">
    <text evidence="3">The sequence shown here is derived from an EMBL/GenBank/DDBJ whole genome shotgun (WGS) entry which is preliminary data.</text>
</comment>
<sequence>MVRLATCRVILFLIVMSVSVSQSRPVAPGSSLSSRLWLKETGFPVTYLDQSDSSSDDVQQLRDNARRKRNCLTYGTNNKHRAAKWMCW</sequence>
<feature type="chain" id="PRO_5036409874" evidence="1">
    <location>
        <begin position="24"/>
        <end position="88"/>
    </location>
</feature>
<reference evidence="3" key="1">
    <citation type="submission" date="2021-02" db="EMBL/GenBank/DDBJ databases">
        <authorList>
            <person name="Nowell W R."/>
        </authorList>
    </citation>
    <scope>NUCLEOTIDE SEQUENCE</scope>
</reference>
<dbReference type="AlphaFoldDB" id="A0A814BUN8"/>
<evidence type="ECO:0000256" key="1">
    <source>
        <dbReference type="SAM" id="SignalP"/>
    </source>
</evidence>
<dbReference type="Proteomes" id="UP000663828">
    <property type="component" value="Unassembled WGS sequence"/>
</dbReference>
<feature type="signal peptide" evidence="1">
    <location>
        <begin position="1"/>
        <end position="23"/>
    </location>
</feature>
<evidence type="ECO:0000313" key="2">
    <source>
        <dbReference type="EMBL" id="CAF0879221.1"/>
    </source>
</evidence>
<protein>
    <submittedName>
        <fullName evidence="3">Uncharacterized protein</fullName>
    </submittedName>
</protein>
<proteinExistence type="predicted"/>
<evidence type="ECO:0000313" key="4">
    <source>
        <dbReference type="Proteomes" id="UP000663828"/>
    </source>
</evidence>
<keyword evidence="1" id="KW-0732">Signal</keyword>
<accession>A0A814BUN8</accession>
<dbReference type="EMBL" id="CAJNOR010000502">
    <property type="protein sequence ID" value="CAF0932637.1"/>
    <property type="molecule type" value="Genomic_DNA"/>
</dbReference>